<comment type="similarity">
    <text evidence="1">Belongs to the RutC family.</text>
</comment>
<evidence type="ECO:0000256" key="1">
    <source>
        <dbReference type="ARBA" id="ARBA00010552"/>
    </source>
</evidence>
<accession>A0A382FB42</accession>
<dbReference type="Pfam" id="PF01042">
    <property type="entry name" value="Ribonuc_L-PSP"/>
    <property type="match status" value="1"/>
</dbReference>
<name>A0A382FB42_9ZZZZ</name>
<dbReference type="AlphaFoldDB" id="A0A382FB42"/>
<dbReference type="PANTHER" id="PTHR11803">
    <property type="entry name" value="2-IMINOBUTANOATE/2-IMINOPROPANOATE DEAMINASE RIDA"/>
    <property type="match status" value="1"/>
</dbReference>
<dbReference type="GO" id="GO:0019239">
    <property type="term" value="F:deaminase activity"/>
    <property type="evidence" value="ECO:0007669"/>
    <property type="project" value="TreeGrafter"/>
</dbReference>
<evidence type="ECO:0008006" key="4">
    <source>
        <dbReference type="Google" id="ProtNLM"/>
    </source>
</evidence>
<dbReference type="CDD" id="cd00448">
    <property type="entry name" value="YjgF_YER057c_UK114_family"/>
    <property type="match status" value="1"/>
</dbReference>
<reference evidence="3" key="1">
    <citation type="submission" date="2018-05" db="EMBL/GenBank/DDBJ databases">
        <authorList>
            <person name="Lanie J.A."/>
            <person name="Ng W.-L."/>
            <person name="Kazmierczak K.M."/>
            <person name="Andrzejewski T.M."/>
            <person name="Davidsen T.M."/>
            <person name="Wayne K.J."/>
            <person name="Tettelin H."/>
            <person name="Glass J.I."/>
            <person name="Rusch D."/>
            <person name="Podicherti R."/>
            <person name="Tsui H.-C.T."/>
            <person name="Winkler M.E."/>
        </authorList>
    </citation>
    <scope>NUCLEOTIDE SEQUENCE</scope>
</reference>
<gene>
    <name evidence="3" type="ORF">METZ01_LOCUS212125</name>
</gene>
<dbReference type="InterPro" id="IPR035959">
    <property type="entry name" value="RutC-like_sf"/>
</dbReference>
<evidence type="ECO:0000313" key="3">
    <source>
        <dbReference type="EMBL" id="SVB59271.1"/>
    </source>
</evidence>
<dbReference type="InterPro" id="IPR006175">
    <property type="entry name" value="YjgF/YER057c/UK114"/>
</dbReference>
<dbReference type="Gene3D" id="3.30.1330.40">
    <property type="entry name" value="RutC-like"/>
    <property type="match status" value="1"/>
</dbReference>
<dbReference type="EMBL" id="UINC01048577">
    <property type="protein sequence ID" value="SVB59271.1"/>
    <property type="molecule type" value="Genomic_DNA"/>
</dbReference>
<feature type="region of interest" description="Disordered" evidence="2">
    <location>
        <begin position="1"/>
        <end position="22"/>
    </location>
</feature>
<protein>
    <recommendedName>
        <fullName evidence="4">RidA family protein</fullName>
    </recommendedName>
</protein>
<sequence length="132" mass="14659">MRLITRNPKTTAPPPNGRFSHSVEIPPNARWLYLAGQVGITPEGKTLETLEEQDEQIWQNTILTLEDAGFGVEDIVKLTVFSTDPNGIDIHMKHRAKYLNSDHTPASTWLNISSLATPQLLIEMETVAAKAP</sequence>
<dbReference type="SUPFAM" id="SSF55298">
    <property type="entry name" value="YjgF-like"/>
    <property type="match status" value="1"/>
</dbReference>
<dbReference type="GO" id="GO:0005829">
    <property type="term" value="C:cytosol"/>
    <property type="evidence" value="ECO:0007669"/>
    <property type="project" value="TreeGrafter"/>
</dbReference>
<dbReference type="PANTHER" id="PTHR11803:SF58">
    <property type="entry name" value="PROTEIN HMF1-RELATED"/>
    <property type="match status" value="1"/>
</dbReference>
<proteinExistence type="inferred from homology"/>
<organism evidence="3">
    <name type="scientific">marine metagenome</name>
    <dbReference type="NCBI Taxonomy" id="408172"/>
    <lineage>
        <taxon>unclassified sequences</taxon>
        <taxon>metagenomes</taxon>
        <taxon>ecological metagenomes</taxon>
    </lineage>
</organism>
<evidence type="ECO:0000256" key="2">
    <source>
        <dbReference type="SAM" id="MobiDB-lite"/>
    </source>
</evidence>